<sequence length="222" mass="24423">TADLEQAGRDIVRGAAFDNNIICIDEKEIFAVAAIADELKRVMCNHGAYEIDSKQLGQLMKSIFKQVPQAGQPGYMNTSFIGKNASVLLKEIGIDVGDEIRLVLAEVERSHPLVVTEQMMPIIPLVRVRDANEGIDLAKEAERGFRHTAVMHSKNLDNLSRMAREIDCSIFVKNGPSFAGLGYGGEGFCSFTIASPTGEGITNPISFSRIRRCVLKDHFRIV</sequence>
<dbReference type="SUPFAM" id="SSF53720">
    <property type="entry name" value="ALDH-like"/>
    <property type="match status" value="1"/>
</dbReference>
<evidence type="ECO:0000313" key="1">
    <source>
        <dbReference type="EMBL" id="GAG48454.1"/>
    </source>
</evidence>
<evidence type="ECO:0008006" key="2">
    <source>
        <dbReference type="Google" id="ProtNLM"/>
    </source>
</evidence>
<dbReference type="Gene3D" id="3.40.309.10">
    <property type="entry name" value="Aldehyde Dehydrogenase, Chain A, domain 2"/>
    <property type="match status" value="1"/>
</dbReference>
<dbReference type="AlphaFoldDB" id="X0XYJ4"/>
<proteinExistence type="predicted"/>
<protein>
    <recommendedName>
        <fullName evidence="2">Aldehyde dehydrogenase domain-containing protein</fullName>
    </recommendedName>
</protein>
<organism evidence="1">
    <name type="scientific">marine sediment metagenome</name>
    <dbReference type="NCBI Taxonomy" id="412755"/>
    <lineage>
        <taxon>unclassified sequences</taxon>
        <taxon>metagenomes</taxon>
        <taxon>ecological metagenomes</taxon>
    </lineage>
</organism>
<reference evidence="1" key="1">
    <citation type="journal article" date="2014" name="Front. Microbiol.">
        <title>High frequency of phylogenetically diverse reductive dehalogenase-homologous genes in deep subseafloor sedimentary metagenomes.</title>
        <authorList>
            <person name="Kawai M."/>
            <person name="Futagami T."/>
            <person name="Toyoda A."/>
            <person name="Takaki Y."/>
            <person name="Nishi S."/>
            <person name="Hori S."/>
            <person name="Arai W."/>
            <person name="Tsubouchi T."/>
            <person name="Morono Y."/>
            <person name="Uchiyama I."/>
            <person name="Ito T."/>
            <person name="Fujiyama A."/>
            <person name="Inagaki F."/>
            <person name="Takami H."/>
        </authorList>
    </citation>
    <scope>NUCLEOTIDE SEQUENCE</scope>
    <source>
        <strain evidence="1">Expedition CK06-06</strain>
    </source>
</reference>
<dbReference type="InterPro" id="IPR016162">
    <property type="entry name" value="Ald_DH_N"/>
</dbReference>
<dbReference type="InterPro" id="IPR016161">
    <property type="entry name" value="Ald_DH/histidinol_DH"/>
</dbReference>
<dbReference type="GO" id="GO:0016620">
    <property type="term" value="F:oxidoreductase activity, acting on the aldehyde or oxo group of donors, NAD or NADP as acceptor"/>
    <property type="evidence" value="ECO:0007669"/>
    <property type="project" value="InterPro"/>
</dbReference>
<feature type="non-terminal residue" evidence="1">
    <location>
        <position position="1"/>
    </location>
</feature>
<dbReference type="EMBL" id="BARS01050437">
    <property type="protein sequence ID" value="GAG48454.1"/>
    <property type="molecule type" value="Genomic_DNA"/>
</dbReference>
<accession>X0XYJ4</accession>
<comment type="caution">
    <text evidence="1">The sequence shown here is derived from an EMBL/GenBank/DDBJ whole genome shotgun (WGS) entry which is preliminary data.</text>
</comment>
<name>X0XYJ4_9ZZZZ</name>
<dbReference type="Gene3D" id="3.40.605.10">
    <property type="entry name" value="Aldehyde Dehydrogenase, Chain A, domain 1"/>
    <property type="match status" value="1"/>
</dbReference>
<dbReference type="InterPro" id="IPR016163">
    <property type="entry name" value="Ald_DH_C"/>
</dbReference>
<gene>
    <name evidence="1" type="ORF">S01H1_75297</name>
</gene>